<evidence type="ECO:0000313" key="2">
    <source>
        <dbReference type="EMBL" id="MBP0902223.1"/>
    </source>
</evidence>
<comment type="similarity">
    <text evidence="1">Belongs to the OsmC/Ohr family.</text>
</comment>
<dbReference type="InterPro" id="IPR036102">
    <property type="entry name" value="OsmC/Ohrsf"/>
</dbReference>
<dbReference type="InterPro" id="IPR015946">
    <property type="entry name" value="KH_dom-like_a/b"/>
</dbReference>
<evidence type="ECO:0000256" key="1">
    <source>
        <dbReference type="ARBA" id="ARBA00007378"/>
    </source>
</evidence>
<name>A0ABS4BNP9_9FLAO</name>
<dbReference type="NCBIfam" id="TIGR03561">
    <property type="entry name" value="organ_hyd_perox"/>
    <property type="match status" value="1"/>
</dbReference>
<dbReference type="Pfam" id="PF02566">
    <property type="entry name" value="OsmC"/>
    <property type="match status" value="1"/>
</dbReference>
<comment type="caution">
    <text evidence="2">The sequence shown here is derived from an EMBL/GenBank/DDBJ whole genome shotgun (WGS) entry which is preliminary data.</text>
</comment>
<organism evidence="2 3">
    <name type="scientific">Mariniflexile gromovii</name>
    <dbReference type="NCBI Taxonomy" id="362523"/>
    <lineage>
        <taxon>Bacteria</taxon>
        <taxon>Pseudomonadati</taxon>
        <taxon>Bacteroidota</taxon>
        <taxon>Flavobacteriia</taxon>
        <taxon>Flavobacteriales</taxon>
        <taxon>Flavobacteriaceae</taxon>
        <taxon>Mariniflexile</taxon>
    </lineage>
</organism>
<dbReference type="EMBL" id="JAGJCB010000001">
    <property type="protein sequence ID" value="MBP0902223.1"/>
    <property type="molecule type" value="Genomic_DNA"/>
</dbReference>
<sequence length="148" mass="15818">MKNEIQKVLYTAKTHTIGGRDGKAISSDGKLDIKLTPPGIKSEGTNPEQMFAAGWSACFLGALGLAAKKSEVMLPSDTSIDAEVDLGTTVDGFQLEARLKINMPGLDKDLAKQLAEMAHQTCPYSKAVKSNINVTIEVGVEILKLQNS</sequence>
<dbReference type="Proteomes" id="UP000670776">
    <property type="component" value="Unassembled WGS sequence"/>
</dbReference>
<gene>
    <name evidence="2" type="ORF">J8H85_00155</name>
</gene>
<dbReference type="RefSeq" id="WP_209651475.1">
    <property type="nucleotide sequence ID" value="NZ_JAGJCB010000001.1"/>
</dbReference>
<accession>A0ABS4BNP9</accession>
<proteinExistence type="inferred from homology"/>
<dbReference type="PANTHER" id="PTHR33797:SF2">
    <property type="entry name" value="ORGANIC HYDROPEROXIDE RESISTANCE PROTEIN-LIKE"/>
    <property type="match status" value="1"/>
</dbReference>
<reference evidence="2 3" key="1">
    <citation type="submission" date="2021-04" db="EMBL/GenBank/DDBJ databases">
        <title>Mariniflexile gromovii gen. nov., sp. nov., a gliding bacterium isolated from the sea urchin Strongylocentrotus intermedius.</title>
        <authorList>
            <person name="Ko S."/>
            <person name="Le V."/>
            <person name="Ahn C.-Y."/>
            <person name="Oh H.-M."/>
        </authorList>
    </citation>
    <scope>NUCLEOTIDE SEQUENCE [LARGE SCALE GENOMIC DNA]</scope>
    <source>
        <strain evidence="2 3">KCTC 12570</strain>
    </source>
</reference>
<keyword evidence="3" id="KW-1185">Reference proteome</keyword>
<protein>
    <submittedName>
        <fullName evidence="2">Organic hydroperoxide resistance protein</fullName>
    </submittedName>
</protein>
<dbReference type="Gene3D" id="3.30.300.20">
    <property type="match status" value="1"/>
</dbReference>
<dbReference type="InterPro" id="IPR003718">
    <property type="entry name" value="OsmC/Ohr_fam"/>
</dbReference>
<dbReference type="InterPro" id="IPR019953">
    <property type="entry name" value="OHR"/>
</dbReference>
<dbReference type="PANTHER" id="PTHR33797">
    <property type="entry name" value="ORGANIC HYDROPEROXIDE RESISTANCE PROTEIN-LIKE"/>
    <property type="match status" value="1"/>
</dbReference>
<dbReference type="Gene3D" id="2.20.25.10">
    <property type="match status" value="1"/>
</dbReference>
<dbReference type="SUPFAM" id="SSF82784">
    <property type="entry name" value="OsmC-like"/>
    <property type="match status" value="1"/>
</dbReference>
<evidence type="ECO:0000313" key="3">
    <source>
        <dbReference type="Proteomes" id="UP000670776"/>
    </source>
</evidence>